<feature type="transmembrane region" description="Helical" evidence="1">
    <location>
        <begin position="12"/>
        <end position="32"/>
    </location>
</feature>
<dbReference type="RefSeq" id="WP_162442503.1">
    <property type="nucleotide sequence ID" value="NZ_CP048222.1"/>
</dbReference>
<dbReference type="EMBL" id="CP048222">
    <property type="protein sequence ID" value="QHT66449.1"/>
    <property type="molecule type" value="Genomic_DNA"/>
</dbReference>
<accession>A0A6C0GEK8</accession>
<protein>
    <recommendedName>
        <fullName evidence="4">OmpA family protein</fullName>
    </recommendedName>
</protein>
<dbReference type="AlphaFoldDB" id="A0A6C0GEK8"/>
<gene>
    <name evidence="2" type="ORF">GXP67_07155</name>
</gene>
<keyword evidence="1" id="KW-0472">Membrane</keyword>
<dbReference type="SUPFAM" id="SSF103088">
    <property type="entry name" value="OmpA-like"/>
    <property type="match status" value="1"/>
</dbReference>
<keyword evidence="1" id="KW-0812">Transmembrane</keyword>
<dbReference type="InterPro" id="IPR036737">
    <property type="entry name" value="OmpA-like_sf"/>
</dbReference>
<organism evidence="2 3">
    <name type="scientific">Rhodocytophaga rosea</name>
    <dbReference type="NCBI Taxonomy" id="2704465"/>
    <lineage>
        <taxon>Bacteria</taxon>
        <taxon>Pseudomonadati</taxon>
        <taxon>Bacteroidota</taxon>
        <taxon>Cytophagia</taxon>
        <taxon>Cytophagales</taxon>
        <taxon>Rhodocytophagaceae</taxon>
        <taxon>Rhodocytophaga</taxon>
    </lineage>
</organism>
<sequence>MKTNSTNLFWTSYADLMTALFIVMLALFILSYKLFQDRQGELEVLASQYQKIQEIEAALSALEGEYFRFDSLNKRHELNIDIAFKSGKSEIAPAYYDKLQQAGKTLTNTIKNIRTDQQVKYMVVIEGMAARYTNERDLWKNQSESERDFTYRLSYERALALYKFWENNGVTFDRNTFEVIIAGSGFFGAGRYTGTSEARNKRFLIQVIPKIGTLDKGKP</sequence>
<reference evidence="2 3" key="1">
    <citation type="submission" date="2020-01" db="EMBL/GenBank/DDBJ databases">
        <authorList>
            <person name="Kim M.K."/>
        </authorList>
    </citation>
    <scope>NUCLEOTIDE SEQUENCE [LARGE SCALE GENOMIC DNA]</scope>
    <source>
        <strain evidence="2 3">172606-1</strain>
    </source>
</reference>
<proteinExistence type="predicted"/>
<evidence type="ECO:0008006" key="4">
    <source>
        <dbReference type="Google" id="ProtNLM"/>
    </source>
</evidence>
<keyword evidence="3" id="KW-1185">Reference proteome</keyword>
<evidence type="ECO:0000256" key="1">
    <source>
        <dbReference type="SAM" id="Phobius"/>
    </source>
</evidence>
<keyword evidence="1" id="KW-1133">Transmembrane helix</keyword>
<dbReference type="Gene3D" id="3.30.1330.60">
    <property type="entry name" value="OmpA-like domain"/>
    <property type="match status" value="1"/>
</dbReference>
<dbReference type="KEGG" id="rhoz:GXP67_07155"/>
<dbReference type="Proteomes" id="UP000480178">
    <property type="component" value="Chromosome"/>
</dbReference>
<evidence type="ECO:0000313" key="3">
    <source>
        <dbReference type="Proteomes" id="UP000480178"/>
    </source>
</evidence>
<evidence type="ECO:0000313" key="2">
    <source>
        <dbReference type="EMBL" id="QHT66449.1"/>
    </source>
</evidence>
<name>A0A6C0GEK8_9BACT</name>